<dbReference type="GO" id="GO:0004518">
    <property type="term" value="F:nuclease activity"/>
    <property type="evidence" value="ECO:0007669"/>
    <property type="project" value="UniProtKB-KW"/>
</dbReference>
<dbReference type="EMBL" id="CDNY01000003">
    <property type="protein sequence ID" value="CEO32263.1"/>
    <property type="molecule type" value="Genomic_DNA"/>
</dbReference>
<proteinExistence type="inferred from homology"/>
<evidence type="ECO:0000313" key="8">
    <source>
        <dbReference type="EMBL" id="CEO32263.1"/>
    </source>
</evidence>
<evidence type="ECO:0000313" key="9">
    <source>
        <dbReference type="EMBL" id="CEQ02513.1"/>
    </source>
</evidence>
<dbReference type="GO" id="GO:0000967">
    <property type="term" value="P:rRNA 5'-end processing"/>
    <property type="evidence" value="ECO:0007669"/>
    <property type="project" value="UniProtKB-UniRule"/>
</dbReference>
<dbReference type="GO" id="GO:0005829">
    <property type="term" value="C:cytosol"/>
    <property type="evidence" value="ECO:0007669"/>
    <property type="project" value="TreeGrafter"/>
</dbReference>
<dbReference type="Proteomes" id="UP000049127">
    <property type="component" value="Unassembled WGS sequence"/>
</dbReference>
<dbReference type="Gene3D" id="3.30.420.140">
    <property type="entry name" value="YqgF/RNase H-like domain"/>
    <property type="match status" value="1"/>
</dbReference>
<dbReference type="PANTHER" id="PTHR33317">
    <property type="entry name" value="POLYNUCLEOTIDYL TRANSFERASE, RIBONUCLEASE H-LIKE SUPERFAMILY PROTEIN"/>
    <property type="match status" value="1"/>
</dbReference>
<feature type="domain" description="YqgF/RNase H-like" evidence="6">
    <location>
        <begin position="5"/>
        <end position="105"/>
    </location>
</feature>
<dbReference type="EC" id="3.1.-.-" evidence="5"/>
<dbReference type="InterPro" id="IPR037027">
    <property type="entry name" value="YqgF/RNaseH-like_dom_sf"/>
</dbReference>
<protein>
    <recommendedName>
        <fullName evidence="5">Putative pre-16S rRNA nuclease</fullName>
        <ecNumber evidence="5">3.1.-.-</ecNumber>
    </recommendedName>
</protein>
<dbReference type="Proteomes" id="UP000032811">
    <property type="component" value="Chromosome 1"/>
</dbReference>
<dbReference type="SUPFAM" id="SSF53098">
    <property type="entry name" value="Ribonuclease H-like"/>
    <property type="match status" value="1"/>
</dbReference>
<dbReference type="PATRIC" id="fig|1505.7.peg.552"/>
<dbReference type="GeneID" id="97536499"/>
<reference evidence="9 12" key="1">
    <citation type="submission" date="2015-01" db="EMBL/GenBank/DDBJ databases">
        <authorList>
            <person name="Aslett A.Martin."/>
            <person name="De Silva Nishadi"/>
        </authorList>
    </citation>
    <scope>NUCLEOTIDE SEQUENCE [LARGE SCALE GENOMIC DNA]</scope>
    <source>
        <strain evidence="9">R28058</strain>
        <strain evidence="12">UMC4404</strain>
    </source>
</reference>
<evidence type="ECO:0000256" key="5">
    <source>
        <dbReference type="HAMAP-Rule" id="MF_00651"/>
    </source>
</evidence>
<reference evidence="8 11" key="2">
    <citation type="submission" date="2015-01" db="EMBL/GenBank/DDBJ databases">
        <authorList>
            <person name="Aslett M.A."/>
            <person name="De Silva N."/>
        </authorList>
    </citation>
    <scope>NUCLEOTIDE SEQUENCE [LARGE SCALE GENOMIC DNA]</scope>
    <source>
        <strain evidence="7 10">ATCC9714</strain>
        <strain evidence="11">R28058</strain>
        <strain evidence="8">UMC4404</strain>
    </source>
</reference>
<accession>A0A0A1SEJ4</accession>
<dbReference type="CDD" id="cd16964">
    <property type="entry name" value="YqgF"/>
    <property type="match status" value="1"/>
</dbReference>
<organism evidence="9 11">
    <name type="scientific">Paraclostridium sordellii</name>
    <name type="common">Clostridium sordellii</name>
    <dbReference type="NCBI Taxonomy" id="1505"/>
    <lineage>
        <taxon>Bacteria</taxon>
        <taxon>Bacillati</taxon>
        <taxon>Bacillota</taxon>
        <taxon>Clostridia</taxon>
        <taxon>Peptostreptococcales</taxon>
        <taxon>Peptostreptococcaceae</taxon>
        <taxon>Paraclostridium</taxon>
    </lineage>
</organism>
<comment type="similarity">
    <text evidence="5">Belongs to the YqgF HJR family.</text>
</comment>
<evidence type="ECO:0000256" key="3">
    <source>
        <dbReference type="ARBA" id="ARBA00022722"/>
    </source>
</evidence>
<comment type="function">
    <text evidence="5">Could be a nuclease involved in processing of the 5'-end of pre-16S rRNA.</text>
</comment>
<dbReference type="AlphaFoldDB" id="A0A0A1SEJ4"/>
<keyword evidence="1 5" id="KW-0963">Cytoplasm</keyword>
<dbReference type="RefSeq" id="WP_021128917.1">
    <property type="nucleotide sequence ID" value="NZ_BDJI01000002.1"/>
</dbReference>
<evidence type="ECO:0000313" key="12">
    <source>
        <dbReference type="Proteomes" id="UP000049685"/>
    </source>
</evidence>
<dbReference type="PANTHER" id="PTHR33317:SF4">
    <property type="entry name" value="POLYNUCLEOTIDYL TRANSFERASE, RIBONUCLEASE H-LIKE SUPERFAMILY PROTEIN"/>
    <property type="match status" value="1"/>
</dbReference>
<evidence type="ECO:0000313" key="10">
    <source>
        <dbReference type="Proteomes" id="UP000032811"/>
    </source>
</evidence>
<dbReference type="InterPro" id="IPR005227">
    <property type="entry name" value="YqgF"/>
</dbReference>
<dbReference type="Pfam" id="PF03652">
    <property type="entry name" value="RuvX"/>
    <property type="match status" value="1"/>
</dbReference>
<dbReference type="EMBL" id="LN679998">
    <property type="protein sequence ID" value="CEJ72738.1"/>
    <property type="molecule type" value="Genomic_DNA"/>
</dbReference>
<evidence type="ECO:0000313" key="11">
    <source>
        <dbReference type="Proteomes" id="UP000049127"/>
    </source>
</evidence>
<keyword evidence="3 5" id="KW-0540">Nuclease</keyword>
<evidence type="ECO:0000256" key="1">
    <source>
        <dbReference type="ARBA" id="ARBA00022490"/>
    </source>
</evidence>
<name>A0A0A1SEJ4_PARSO</name>
<dbReference type="eggNOG" id="COG0816">
    <property type="taxonomic scope" value="Bacteria"/>
</dbReference>
<keyword evidence="4 5" id="KW-0378">Hydrolase</keyword>
<gene>
    <name evidence="9" type="primary">yrrK</name>
    <name evidence="7" type="ORF">ATCC9714_06261</name>
    <name evidence="9" type="ORF">R28058_02461</name>
    <name evidence="8" type="ORF">UMC4404_02431</name>
</gene>
<comment type="subcellular location">
    <subcellularLocation>
        <location evidence="5">Cytoplasm</location>
    </subcellularLocation>
</comment>
<dbReference type="EMBL" id="CEKZ01000003">
    <property type="protein sequence ID" value="CEQ02513.1"/>
    <property type="molecule type" value="Genomic_DNA"/>
</dbReference>
<dbReference type="HAMAP" id="MF_00651">
    <property type="entry name" value="Nuclease_YqgF"/>
    <property type="match status" value="1"/>
</dbReference>
<keyword evidence="10" id="KW-1185">Reference proteome</keyword>
<evidence type="ECO:0000256" key="2">
    <source>
        <dbReference type="ARBA" id="ARBA00022517"/>
    </source>
</evidence>
<evidence type="ECO:0000259" key="6">
    <source>
        <dbReference type="SMART" id="SM00732"/>
    </source>
</evidence>
<evidence type="ECO:0000313" key="7">
    <source>
        <dbReference type="EMBL" id="CEJ72738.1"/>
    </source>
</evidence>
<dbReference type="GO" id="GO:0016788">
    <property type="term" value="F:hydrolase activity, acting on ester bonds"/>
    <property type="evidence" value="ECO:0007669"/>
    <property type="project" value="UniProtKB-UniRule"/>
</dbReference>
<dbReference type="Proteomes" id="UP000049685">
    <property type="component" value="Unassembled WGS sequence"/>
</dbReference>
<dbReference type="SMART" id="SM00732">
    <property type="entry name" value="YqgFc"/>
    <property type="match status" value="1"/>
</dbReference>
<keyword evidence="2 5" id="KW-0690">Ribosome biogenesis</keyword>
<evidence type="ECO:0000256" key="4">
    <source>
        <dbReference type="ARBA" id="ARBA00022801"/>
    </source>
</evidence>
<sequence>MILDGRIMGLDVGDKTIGVAVSDLMGITAQGVKTVKRVGKKKDIEELKAIIKERQVNKIVSGLPKNMNGTLGPQGEKVIKFCELLEQETGIKIEYWDERLSTVAAERSLIEADVRREKRKKVIDMLAAVIILQGYLDNKRIF</sequence>
<dbReference type="KEGG" id="psor:RSJ16_04020"/>
<dbReference type="NCBIfam" id="TIGR00250">
    <property type="entry name" value="RNAse_H_YqgF"/>
    <property type="match status" value="1"/>
</dbReference>
<dbReference type="InterPro" id="IPR006641">
    <property type="entry name" value="YqgF/RNaseH-like_dom"/>
</dbReference>
<dbReference type="InterPro" id="IPR012337">
    <property type="entry name" value="RNaseH-like_sf"/>
</dbReference>